<keyword evidence="1" id="KW-0812">Transmembrane</keyword>
<name>V2XPR2_MONRO</name>
<keyword evidence="1" id="KW-0472">Membrane</keyword>
<comment type="caution">
    <text evidence="2">The sequence shown here is derived from an EMBL/GenBank/DDBJ whole genome shotgun (WGS) entry which is preliminary data.</text>
</comment>
<dbReference type="Pfam" id="PF11654">
    <property type="entry name" value="NCE101"/>
    <property type="match status" value="1"/>
</dbReference>
<evidence type="ECO:0000256" key="1">
    <source>
        <dbReference type="SAM" id="Phobius"/>
    </source>
</evidence>
<dbReference type="OrthoDB" id="2155101at2759"/>
<dbReference type="PANTHER" id="PTHR28011">
    <property type="entry name" value="NON-CLASSICAL EXPORT PROTEIN 1"/>
    <property type="match status" value="1"/>
</dbReference>
<dbReference type="InterPro" id="IPR024242">
    <property type="entry name" value="NCE101"/>
</dbReference>
<dbReference type="PANTHER" id="PTHR28011:SF1">
    <property type="entry name" value="NON-CLASSICAL EXPORT PROTEIN 1"/>
    <property type="match status" value="1"/>
</dbReference>
<dbReference type="GO" id="GO:0009306">
    <property type="term" value="P:protein secretion"/>
    <property type="evidence" value="ECO:0007669"/>
    <property type="project" value="InterPro"/>
</dbReference>
<dbReference type="HOGENOM" id="CLU_188578_0_1_1"/>
<keyword evidence="1" id="KW-1133">Transmembrane helix</keyword>
<gene>
    <name evidence="2" type="ORF">Moror_8002</name>
</gene>
<organism evidence="2 3">
    <name type="scientific">Moniliophthora roreri (strain MCA 2997)</name>
    <name type="common">Cocoa frosty pod rot fungus</name>
    <name type="synonym">Crinipellis roreri</name>
    <dbReference type="NCBI Taxonomy" id="1381753"/>
    <lineage>
        <taxon>Eukaryota</taxon>
        <taxon>Fungi</taxon>
        <taxon>Dikarya</taxon>
        <taxon>Basidiomycota</taxon>
        <taxon>Agaricomycotina</taxon>
        <taxon>Agaricomycetes</taxon>
        <taxon>Agaricomycetidae</taxon>
        <taxon>Agaricales</taxon>
        <taxon>Marasmiineae</taxon>
        <taxon>Marasmiaceae</taxon>
        <taxon>Moniliophthora</taxon>
    </lineage>
</organism>
<reference evidence="2 3" key="1">
    <citation type="journal article" date="2014" name="BMC Genomics">
        <title>Genome and secretome analysis of the hemibiotrophic fungal pathogen, Moniliophthora roreri, which causes frosty pod rot disease of cacao: mechanisms of the biotrophic and necrotrophic phases.</title>
        <authorList>
            <person name="Meinhardt L.W."/>
            <person name="Costa G.G.L."/>
            <person name="Thomazella D.P.T."/>
            <person name="Teixeira P.J.P.L."/>
            <person name="Carazzolle M.F."/>
            <person name="Schuster S.C."/>
            <person name="Carlson J.E."/>
            <person name="Guiltinan M.J."/>
            <person name="Mieczkowski P."/>
            <person name="Farmer A."/>
            <person name="Ramaraj T."/>
            <person name="Crozier J."/>
            <person name="Davis R.E."/>
            <person name="Shao J."/>
            <person name="Melnick R.L."/>
            <person name="Pereira G.A.G."/>
            <person name="Bailey B.A."/>
        </authorList>
    </citation>
    <scope>NUCLEOTIDE SEQUENCE [LARGE SCALE GENOMIC DNA]</scope>
    <source>
        <strain evidence="2 3">MCA 2997</strain>
    </source>
</reference>
<evidence type="ECO:0000313" key="3">
    <source>
        <dbReference type="Proteomes" id="UP000017559"/>
    </source>
</evidence>
<sequence>MPPPVLLHRVIDPILGVFTGVLAYYLYETHPRTGLPQDQRLTELLKWKRSLSKQEKQIDN</sequence>
<dbReference type="KEGG" id="mrr:Moror_8002"/>
<feature type="transmembrane region" description="Helical" evidence="1">
    <location>
        <begin position="6"/>
        <end position="27"/>
    </location>
</feature>
<accession>V2XPR2</accession>
<dbReference type="Proteomes" id="UP000017559">
    <property type="component" value="Unassembled WGS sequence"/>
</dbReference>
<protein>
    <submittedName>
        <fullName evidence="2">Uncharacterized protein</fullName>
    </submittedName>
</protein>
<dbReference type="STRING" id="1381753.V2XPR2"/>
<keyword evidence="3" id="KW-1185">Reference proteome</keyword>
<evidence type="ECO:0000313" key="2">
    <source>
        <dbReference type="EMBL" id="ESK94535.1"/>
    </source>
</evidence>
<proteinExistence type="predicted"/>
<dbReference type="AlphaFoldDB" id="V2XPR2"/>
<dbReference type="EMBL" id="AWSO01000130">
    <property type="protein sequence ID" value="ESK94535.1"/>
    <property type="molecule type" value="Genomic_DNA"/>
</dbReference>